<keyword evidence="7" id="KW-0539">Nucleus</keyword>
<evidence type="ECO:0000313" key="9">
    <source>
        <dbReference type="EMBL" id="VDO49604.1"/>
    </source>
</evidence>
<keyword evidence="6" id="KW-0804">Transcription</keyword>
<evidence type="ECO:0000313" key="11">
    <source>
        <dbReference type="WBParaSite" id="BTMF_0001648101-mRNA-1"/>
    </source>
</evidence>
<evidence type="ECO:0000256" key="2">
    <source>
        <dbReference type="ARBA" id="ARBA00008409"/>
    </source>
</evidence>
<evidence type="ECO:0000256" key="4">
    <source>
        <dbReference type="ARBA" id="ARBA00023015"/>
    </source>
</evidence>
<accession>A0A0R3R8X5</accession>
<dbReference type="Proteomes" id="UP000280834">
    <property type="component" value="Unassembled WGS sequence"/>
</dbReference>
<organism evidence="11">
    <name type="scientific">Brugia timori</name>
    <dbReference type="NCBI Taxonomy" id="42155"/>
    <lineage>
        <taxon>Eukaryota</taxon>
        <taxon>Metazoa</taxon>
        <taxon>Ecdysozoa</taxon>
        <taxon>Nematoda</taxon>
        <taxon>Chromadorea</taxon>
        <taxon>Rhabditida</taxon>
        <taxon>Spirurina</taxon>
        <taxon>Spiruromorpha</taxon>
        <taxon>Filarioidea</taxon>
        <taxon>Onchocercidae</taxon>
        <taxon>Brugia</taxon>
    </lineage>
</organism>
<name>A0A0R3R8X5_9BILA</name>
<reference evidence="11" key="1">
    <citation type="submission" date="2017-02" db="UniProtKB">
        <authorList>
            <consortium name="WormBaseParasite"/>
        </authorList>
    </citation>
    <scope>IDENTIFICATION</scope>
</reference>
<keyword evidence="5" id="KW-0175">Coiled coil</keyword>
<evidence type="ECO:0000256" key="8">
    <source>
        <dbReference type="SAM" id="MobiDB-lite"/>
    </source>
</evidence>
<dbReference type="EMBL" id="UZAG01021215">
    <property type="protein sequence ID" value="VDO49604.1"/>
    <property type="molecule type" value="Genomic_DNA"/>
</dbReference>
<evidence type="ECO:0000256" key="5">
    <source>
        <dbReference type="ARBA" id="ARBA00023054"/>
    </source>
</evidence>
<feature type="compositionally biased region" description="Low complexity" evidence="8">
    <location>
        <begin position="15"/>
        <end position="28"/>
    </location>
</feature>
<comment type="similarity">
    <text evidence="2">Belongs to the HEXIM family.</text>
</comment>
<dbReference type="Pfam" id="PF15313">
    <property type="entry name" value="HEXIM"/>
    <property type="match status" value="1"/>
</dbReference>
<evidence type="ECO:0000256" key="3">
    <source>
        <dbReference type="ARBA" id="ARBA00022491"/>
    </source>
</evidence>
<gene>
    <name evidence="9" type="ORF">BTMF_LOCUS14461</name>
</gene>
<reference evidence="9 10" key="2">
    <citation type="submission" date="2018-11" db="EMBL/GenBank/DDBJ databases">
        <authorList>
            <consortium name="Pathogen Informatics"/>
        </authorList>
    </citation>
    <scope>NUCLEOTIDE SEQUENCE [LARGE SCALE GENOMIC DNA]</scope>
</reference>
<dbReference type="GO" id="GO:0005634">
    <property type="term" value="C:nucleus"/>
    <property type="evidence" value="ECO:0007669"/>
    <property type="project" value="UniProtKB-SubCell"/>
</dbReference>
<keyword evidence="10" id="KW-1185">Reference proteome</keyword>
<feature type="compositionally biased region" description="Polar residues" evidence="8">
    <location>
        <begin position="79"/>
        <end position="95"/>
    </location>
</feature>
<dbReference type="InterPro" id="IPR024872">
    <property type="entry name" value="HEXIM"/>
</dbReference>
<evidence type="ECO:0000256" key="7">
    <source>
        <dbReference type="ARBA" id="ARBA00023242"/>
    </source>
</evidence>
<feature type="region of interest" description="Disordered" evidence="8">
    <location>
        <begin position="1"/>
        <end position="30"/>
    </location>
</feature>
<dbReference type="WBParaSite" id="BTMF_0001648101-mRNA-1">
    <property type="protein sequence ID" value="BTMF_0001648101-mRNA-1"/>
    <property type="gene ID" value="BTMF_0001648101"/>
</dbReference>
<dbReference type="Gene3D" id="6.10.250.2910">
    <property type="match status" value="1"/>
</dbReference>
<dbReference type="GO" id="GO:0000122">
    <property type="term" value="P:negative regulation of transcription by RNA polymerase II"/>
    <property type="evidence" value="ECO:0007669"/>
    <property type="project" value="InterPro"/>
</dbReference>
<sequence length="211" mass="23420">MLSFGNCRNVESARNDNSNSSGNETGNSRQRQGSTYCVAFGMRYFQSDSFLCGGPFIIRAIGYKEGILVNEGKECGTIGQSGSEMGGNTTDSASYSGAEDDEMERQFDADYDYVNMERISNMTKDDVAREYMHLEKINGKLADRLENDKLKQLLKDHNISYEDVLPKIRRHSGTSVSEAGDVVRKSVDEAMGNGRQEQEVEVGTTFFLGSH</sequence>
<dbReference type="STRING" id="42155.A0A0R3R8X5"/>
<evidence type="ECO:0000313" key="10">
    <source>
        <dbReference type="Proteomes" id="UP000280834"/>
    </source>
</evidence>
<dbReference type="GO" id="GO:0017069">
    <property type="term" value="F:snRNA binding"/>
    <property type="evidence" value="ECO:0007669"/>
    <property type="project" value="InterPro"/>
</dbReference>
<evidence type="ECO:0000256" key="1">
    <source>
        <dbReference type="ARBA" id="ARBA00004123"/>
    </source>
</evidence>
<proteinExistence type="inferred from homology"/>
<keyword evidence="3" id="KW-0678">Repressor</keyword>
<dbReference type="AlphaFoldDB" id="A0A0R3R8X5"/>
<dbReference type="GO" id="GO:0005737">
    <property type="term" value="C:cytoplasm"/>
    <property type="evidence" value="ECO:0007669"/>
    <property type="project" value="InterPro"/>
</dbReference>
<evidence type="ECO:0000256" key="6">
    <source>
        <dbReference type="ARBA" id="ARBA00023163"/>
    </source>
</evidence>
<dbReference type="GO" id="GO:0004861">
    <property type="term" value="F:cyclin-dependent protein serine/threonine kinase inhibitor activity"/>
    <property type="evidence" value="ECO:0007669"/>
    <property type="project" value="InterPro"/>
</dbReference>
<comment type="subcellular location">
    <subcellularLocation>
        <location evidence="1">Nucleus</location>
    </subcellularLocation>
</comment>
<protein>
    <submittedName>
        <fullName evidence="9 11">Uncharacterized protein</fullName>
    </submittedName>
</protein>
<keyword evidence="4" id="KW-0805">Transcription regulation</keyword>
<feature type="region of interest" description="Disordered" evidence="8">
    <location>
        <begin position="79"/>
        <end position="101"/>
    </location>
</feature>